<reference evidence="3" key="1">
    <citation type="submission" date="2016-12" db="EMBL/GenBank/DDBJ databases">
        <authorList>
            <person name="Varghese N."/>
            <person name="Submissions S."/>
        </authorList>
    </citation>
    <scope>NUCLEOTIDE SEQUENCE [LARGE SCALE GENOMIC DNA]</scope>
    <source>
        <strain evidence="3">DSM 45599</strain>
    </source>
</reference>
<dbReference type="Proteomes" id="UP000185124">
    <property type="component" value="Unassembled WGS sequence"/>
</dbReference>
<dbReference type="RefSeq" id="WP_074315897.1">
    <property type="nucleotide sequence ID" value="NZ_FSQT01000002.1"/>
</dbReference>
<evidence type="ECO:0000313" key="2">
    <source>
        <dbReference type="EMBL" id="SIN29299.1"/>
    </source>
</evidence>
<keyword evidence="1" id="KW-0812">Transmembrane</keyword>
<dbReference type="AlphaFoldDB" id="A0A1N6A5I1"/>
<feature type="transmembrane region" description="Helical" evidence="1">
    <location>
        <begin position="91"/>
        <end position="109"/>
    </location>
</feature>
<protein>
    <submittedName>
        <fullName evidence="2">Uncharacterized protein</fullName>
    </submittedName>
</protein>
<keyword evidence="3" id="KW-1185">Reference proteome</keyword>
<keyword evidence="1" id="KW-0472">Membrane</keyword>
<evidence type="ECO:0000256" key="1">
    <source>
        <dbReference type="SAM" id="Phobius"/>
    </source>
</evidence>
<keyword evidence="1" id="KW-1133">Transmembrane helix</keyword>
<dbReference type="EMBL" id="FSQT01000002">
    <property type="protein sequence ID" value="SIN29299.1"/>
    <property type="molecule type" value="Genomic_DNA"/>
</dbReference>
<organism evidence="2 3">
    <name type="scientific">Micromonospora cremea</name>
    <dbReference type="NCBI Taxonomy" id="709881"/>
    <lineage>
        <taxon>Bacteria</taxon>
        <taxon>Bacillati</taxon>
        <taxon>Actinomycetota</taxon>
        <taxon>Actinomycetes</taxon>
        <taxon>Micromonosporales</taxon>
        <taxon>Micromonosporaceae</taxon>
        <taxon>Micromonospora</taxon>
    </lineage>
</organism>
<feature type="transmembrane region" description="Helical" evidence="1">
    <location>
        <begin position="158"/>
        <end position="180"/>
    </location>
</feature>
<proteinExistence type="predicted"/>
<dbReference type="OrthoDB" id="3386469at2"/>
<evidence type="ECO:0000313" key="3">
    <source>
        <dbReference type="Proteomes" id="UP000185124"/>
    </source>
</evidence>
<name>A0A1N6A5I1_9ACTN</name>
<feature type="transmembrane region" description="Helical" evidence="1">
    <location>
        <begin position="116"/>
        <end position="138"/>
    </location>
</feature>
<gene>
    <name evidence="2" type="ORF">SAMN04489832_4978</name>
</gene>
<accession>A0A1N6A5I1</accession>
<sequence>MGWIRTNLSPLAFAAVALLFALPFAELKGEAEEWRVAVTWTGWGLTVGGGAQVHLETLLWDGNLGQYVMQEVPNEAPQIGPEEPIYLPGQPLFMVAALGVAAGVLARILASVGSRLLVSAVAAFVAAVALALGVRGVLRRFDPPPFDEALSAVPAVGFWLTVGVLALLGVGNVIVGYRLWRRDEAAVLDTDGDGNLAR</sequence>